<proteinExistence type="predicted"/>
<organism evidence="4 5">
    <name type="scientific">candidate division CPR1 bacterium GW2011_GWA2_42_17</name>
    <dbReference type="NCBI Taxonomy" id="1618341"/>
    <lineage>
        <taxon>Bacteria</taxon>
        <taxon>candidate division CPR1</taxon>
    </lineage>
</organism>
<dbReference type="GO" id="GO:0005975">
    <property type="term" value="P:carbohydrate metabolic process"/>
    <property type="evidence" value="ECO:0007669"/>
    <property type="project" value="InterPro"/>
</dbReference>
<dbReference type="Gene3D" id="3.20.20.370">
    <property type="entry name" value="Glycoside hydrolase/deacetylase"/>
    <property type="match status" value="1"/>
</dbReference>
<dbReference type="GO" id="GO:0005576">
    <property type="term" value="C:extracellular region"/>
    <property type="evidence" value="ECO:0007669"/>
    <property type="project" value="UniProtKB-SubCell"/>
</dbReference>
<dbReference type="AlphaFoldDB" id="A0A0G0YXL2"/>
<dbReference type="GO" id="GO:0016810">
    <property type="term" value="F:hydrolase activity, acting on carbon-nitrogen (but not peptide) bonds"/>
    <property type="evidence" value="ECO:0007669"/>
    <property type="project" value="InterPro"/>
</dbReference>
<keyword evidence="2" id="KW-0732">Signal</keyword>
<dbReference type="PANTHER" id="PTHR34216">
    <property type="match status" value="1"/>
</dbReference>
<reference evidence="4 5" key="1">
    <citation type="journal article" date="2015" name="Nature">
        <title>rRNA introns, odd ribosomes, and small enigmatic genomes across a large radiation of phyla.</title>
        <authorList>
            <person name="Brown C.T."/>
            <person name="Hug L.A."/>
            <person name="Thomas B.C."/>
            <person name="Sharon I."/>
            <person name="Castelle C.J."/>
            <person name="Singh A."/>
            <person name="Wilkins M.J."/>
            <person name="Williams K.H."/>
            <person name="Banfield J.F."/>
        </authorList>
    </citation>
    <scope>NUCLEOTIDE SEQUENCE [LARGE SCALE GENOMIC DNA]</scope>
</reference>
<evidence type="ECO:0000313" key="4">
    <source>
        <dbReference type="EMBL" id="KKS41352.1"/>
    </source>
</evidence>
<evidence type="ECO:0000259" key="3">
    <source>
        <dbReference type="PROSITE" id="PS51677"/>
    </source>
</evidence>
<accession>A0A0G0YXL2</accession>
<comment type="subcellular location">
    <subcellularLocation>
        <location evidence="1">Secreted</location>
    </subcellularLocation>
</comment>
<comment type="caution">
    <text evidence="4">The sequence shown here is derived from an EMBL/GenBank/DDBJ whole genome shotgun (WGS) entry which is preliminary data.</text>
</comment>
<evidence type="ECO:0000256" key="2">
    <source>
        <dbReference type="ARBA" id="ARBA00022729"/>
    </source>
</evidence>
<dbReference type="Proteomes" id="UP000034875">
    <property type="component" value="Unassembled WGS sequence"/>
</dbReference>
<protein>
    <submittedName>
        <fullName evidence="4">Polysaccharide deacetylase family protein</fullName>
    </submittedName>
</protein>
<dbReference type="InterPro" id="IPR002509">
    <property type="entry name" value="NODB_dom"/>
</dbReference>
<evidence type="ECO:0000256" key="1">
    <source>
        <dbReference type="ARBA" id="ARBA00004613"/>
    </source>
</evidence>
<sequence length="280" mass="31578">MTLFRFRLLFLTTSTLALMWPIMALETRPASPLIGVKSAPIKSTFQNISGQDPAPILMYHYIRDTEKRTDLLGQKLSTSPKNFDAQLSWLKNHGYETVAPNFLLTPHAIMGKPIILTFDDGYRDAFTGALPLLKKYNMTATFYVIVNSLGKPIYLTWDEIKIMKASGMNIASHTLHHPPLATLSTQKIDWELSESKRELDKRLNQNTIDFAYPYGSYDRRVVESAKKAGYQTAVTVMTGVASEKNNMLELPRLRVSDNTNFEELLKVSPSVIPAKAGIQY</sequence>
<dbReference type="CDD" id="cd10918">
    <property type="entry name" value="CE4_NodB_like_5s_6s"/>
    <property type="match status" value="1"/>
</dbReference>
<dbReference type="PANTHER" id="PTHR34216:SF3">
    <property type="entry name" value="POLY-BETA-1,6-N-ACETYL-D-GLUCOSAMINE N-DEACETYLASE"/>
    <property type="match status" value="1"/>
</dbReference>
<dbReference type="InterPro" id="IPR011330">
    <property type="entry name" value="Glyco_hydro/deAcase_b/a-brl"/>
</dbReference>
<dbReference type="Pfam" id="PF01522">
    <property type="entry name" value="Polysacc_deac_1"/>
    <property type="match status" value="1"/>
</dbReference>
<gene>
    <name evidence="4" type="ORF">UV05_C0056G0001</name>
</gene>
<dbReference type="EMBL" id="LCCZ01000056">
    <property type="protein sequence ID" value="KKS41352.1"/>
    <property type="molecule type" value="Genomic_DNA"/>
</dbReference>
<evidence type="ECO:0000313" key="5">
    <source>
        <dbReference type="Proteomes" id="UP000034875"/>
    </source>
</evidence>
<dbReference type="InterPro" id="IPR051398">
    <property type="entry name" value="Polysacch_Deacetylase"/>
</dbReference>
<feature type="domain" description="NodB homology" evidence="3">
    <location>
        <begin position="112"/>
        <end position="280"/>
    </location>
</feature>
<dbReference type="PROSITE" id="PS51677">
    <property type="entry name" value="NODB"/>
    <property type="match status" value="1"/>
</dbReference>
<name>A0A0G0YXL2_9BACT</name>
<dbReference type="SUPFAM" id="SSF88713">
    <property type="entry name" value="Glycoside hydrolase/deacetylase"/>
    <property type="match status" value="1"/>
</dbReference>